<gene>
    <name evidence="1" type="ORF">M413DRAFT_447569</name>
</gene>
<dbReference type="HOGENOM" id="CLU_066064_0_1_1"/>
<protein>
    <submittedName>
        <fullName evidence="1">Uncharacterized protein</fullName>
    </submittedName>
</protein>
<proteinExistence type="predicted"/>
<reference evidence="1 2" key="1">
    <citation type="submission" date="2014-04" db="EMBL/GenBank/DDBJ databases">
        <authorList>
            <consortium name="DOE Joint Genome Institute"/>
            <person name="Kuo A."/>
            <person name="Gay G."/>
            <person name="Dore J."/>
            <person name="Kohler A."/>
            <person name="Nagy L.G."/>
            <person name="Floudas D."/>
            <person name="Copeland A."/>
            <person name="Barry K.W."/>
            <person name="Cichocki N."/>
            <person name="Veneault-Fourrey C."/>
            <person name="LaButti K."/>
            <person name="Lindquist E.A."/>
            <person name="Lipzen A."/>
            <person name="Lundell T."/>
            <person name="Morin E."/>
            <person name="Murat C."/>
            <person name="Sun H."/>
            <person name="Tunlid A."/>
            <person name="Henrissat B."/>
            <person name="Grigoriev I.V."/>
            <person name="Hibbett D.S."/>
            <person name="Martin F."/>
            <person name="Nordberg H.P."/>
            <person name="Cantor M.N."/>
            <person name="Hua S.X."/>
        </authorList>
    </citation>
    <scope>NUCLEOTIDE SEQUENCE [LARGE SCALE GENOMIC DNA]</scope>
    <source>
        <strain evidence="2">h7</strain>
    </source>
</reference>
<dbReference type="OrthoDB" id="4584900at2759"/>
<evidence type="ECO:0000313" key="1">
    <source>
        <dbReference type="EMBL" id="KIM38882.1"/>
    </source>
</evidence>
<dbReference type="STRING" id="686832.A0A0C2YCX5"/>
<dbReference type="AlphaFoldDB" id="A0A0C2YCX5"/>
<organism evidence="1 2">
    <name type="scientific">Hebeloma cylindrosporum</name>
    <dbReference type="NCBI Taxonomy" id="76867"/>
    <lineage>
        <taxon>Eukaryota</taxon>
        <taxon>Fungi</taxon>
        <taxon>Dikarya</taxon>
        <taxon>Basidiomycota</taxon>
        <taxon>Agaricomycotina</taxon>
        <taxon>Agaricomycetes</taxon>
        <taxon>Agaricomycetidae</taxon>
        <taxon>Agaricales</taxon>
        <taxon>Agaricineae</taxon>
        <taxon>Hymenogastraceae</taxon>
        <taxon>Hebeloma</taxon>
    </lineage>
</organism>
<sequence length="242" mass="25697">MKGLHFFGQRVLVLFTVLQLSLFVAAIAPPLLRGLSRPETVKRIPEADSANLLTNAARLRAGLTPLKPRSVVTPTRVTARNPGTSALPVNGEIKVKTANGDLVGYVSRSLGAHGYGIASGRSDRMSISFKPKSLFKIDISGSPYPYLGFNGGDLGGNKNLLTASNPTGRNSVPLNVGNSLGGKSETTIWSYDSGTKSLIAQWINADGSTPSTRFWYYPNIDAIGVVHDSPSQGFEVLLSVAV</sequence>
<reference evidence="2" key="2">
    <citation type="submission" date="2015-01" db="EMBL/GenBank/DDBJ databases">
        <title>Evolutionary Origins and Diversification of the Mycorrhizal Mutualists.</title>
        <authorList>
            <consortium name="DOE Joint Genome Institute"/>
            <consortium name="Mycorrhizal Genomics Consortium"/>
            <person name="Kohler A."/>
            <person name="Kuo A."/>
            <person name="Nagy L.G."/>
            <person name="Floudas D."/>
            <person name="Copeland A."/>
            <person name="Barry K.W."/>
            <person name="Cichocki N."/>
            <person name="Veneault-Fourrey C."/>
            <person name="LaButti K."/>
            <person name="Lindquist E.A."/>
            <person name="Lipzen A."/>
            <person name="Lundell T."/>
            <person name="Morin E."/>
            <person name="Murat C."/>
            <person name="Riley R."/>
            <person name="Ohm R."/>
            <person name="Sun H."/>
            <person name="Tunlid A."/>
            <person name="Henrissat B."/>
            <person name="Grigoriev I.V."/>
            <person name="Hibbett D.S."/>
            <person name="Martin F."/>
        </authorList>
    </citation>
    <scope>NUCLEOTIDE SEQUENCE [LARGE SCALE GENOMIC DNA]</scope>
    <source>
        <strain evidence="2">h7</strain>
    </source>
</reference>
<keyword evidence="2" id="KW-1185">Reference proteome</keyword>
<dbReference type="EMBL" id="KN831788">
    <property type="protein sequence ID" value="KIM38882.1"/>
    <property type="molecule type" value="Genomic_DNA"/>
</dbReference>
<accession>A0A0C2YCX5</accession>
<evidence type="ECO:0000313" key="2">
    <source>
        <dbReference type="Proteomes" id="UP000053424"/>
    </source>
</evidence>
<dbReference type="Proteomes" id="UP000053424">
    <property type="component" value="Unassembled WGS sequence"/>
</dbReference>
<name>A0A0C2YCX5_HEBCY</name>